<feature type="transmembrane region" description="Helical" evidence="3">
    <location>
        <begin position="493"/>
        <end position="511"/>
    </location>
</feature>
<dbReference type="RefSeq" id="XP_003288571.1">
    <property type="nucleotide sequence ID" value="XM_003288523.1"/>
</dbReference>
<feature type="compositionally biased region" description="Polar residues" evidence="2">
    <location>
        <begin position="257"/>
        <end position="268"/>
    </location>
</feature>
<name>F0ZMD3_DICPU</name>
<evidence type="ECO:0000313" key="5">
    <source>
        <dbReference type="Proteomes" id="UP000001064"/>
    </source>
</evidence>
<dbReference type="GeneID" id="10502007"/>
<feature type="transmembrane region" description="Helical" evidence="3">
    <location>
        <begin position="571"/>
        <end position="590"/>
    </location>
</feature>
<dbReference type="EMBL" id="GL871079">
    <property type="protein sequence ID" value="EGC34879.1"/>
    <property type="molecule type" value="Genomic_DNA"/>
</dbReference>
<dbReference type="AlphaFoldDB" id="F0ZMD3"/>
<feature type="compositionally biased region" description="Acidic residues" evidence="2">
    <location>
        <begin position="277"/>
        <end position="288"/>
    </location>
</feature>
<sequence length="604" mass="70993">MEYKLLFFLIFVFVNIYYIYNDDHSVAKSIINIFNNNNANSIINNIDTVIRDGDLDEFSIEELKKISIFKNYPTKLKEIEQNKKQELEQLNHLKEIYSTYGTYTKLSIIVFGSFSIFFFLKYKKIVDQSYNKANKDIEEEIKKIQDNKNSIIVDEPLLQLNELESNKTSDAKVLFILLHSFKSDNTIQYNLNENDNNNDKLLMYKTKAQEIENKIKEKIKMEKIMKNSLSNTSKLLIAGPTENNSDNNDNPGTNPSEEPQSSPETLPSNINNNINDVDNDGPDNTEGSDLEKEIGTNSSKSNDKPKNIKKNQGANIRFKQDSFKQDKQVKKVFLEYHKEIAVYEYKRFKELWDEANKEAKEIKRKAEEKLKENKEKKKAEEKKEKERQEEKDEISATKYYSLLIKFILILNILPELLKLIKHHFYSLLPTITCLNLNEYFKVTTNDTNRLLAPLDVKYYFKIAINQIFGSISANSKGIFTSNLLDCIPTSAQFNWSLWLVTIIYIVLIIVSLQFQPNFYISSTIFLSIVISTYQINYRSSDINYYLFQFIVNLSIVYFIKKYHQQTKQFKYIFVFRVFIILFIILFNTTYSKYFLENKNLIIVR</sequence>
<feature type="transmembrane region" description="Helical" evidence="3">
    <location>
        <begin position="5"/>
        <end position="20"/>
    </location>
</feature>
<dbReference type="FunCoup" id="F0ZMD3">
    <property type="interactions" value="937"/>
</dbReference>
<evidence type="ECO:0000256" key="3">
    <source>
        <dbReference type="SAM" id="Phobius"/>
    </source>
</evidence>
<dbReference type="OMA" id="NQGANIR"/>
<keyword evidence="3" id="KW-0472">Membrane</keyword>
<dbReference type="KEGG" id="dpp:DICPUDRAFT_152827"/>
<dbReference type="InParanoid" id="F0ZMD3"/>
<feature type="region of interest" description="Disordered" evidence="2">
    <location>
        <begin position="371"/>
        <end position="390"/>
    </location>
</feature>
<proteinExistence type="predicted"/>
<evidence type="ECO:0000313" key="4">
    <source>
        <dbReference type="EMBL" id="EGC34879.1"/>
    </source>
</evidence>
<feature type="transmembrane region" description="Helical" evidence="3">
    <location>
        <begin position="542"/>
        <end position="559"/>
    </location>
</feature>
<feature type="region of interest" description="Disordered" evidence="2">
    <location>
        <begin position="237"/>
        <end position="319"/>
    </location>
</feature>
<dbReference type="VEuPathDB" id="AmoebaDB:DICPUDRAFT_152827"/>
<reference evidence="5" key="1">
    <citation type="journal article" date="2011" name="Genome Biol.">
        <title>Comparative genomics of the social amoebae Dictyostelium discoideum and Dictyostelium purpureum.</title>
        <authorList>
            <consortium name="US DOE Joint Genome Institute (JGI-PGF)"/>
            <person name="Sucgang R."/>
            <person name="Kuo A."/>
            <person name="Tian X."/>
            <person name="Salerno W."/>
            <person name="Parikh A."/>
            <person name="Feasley C.L."/>
            <person name="Dalin E."/>
            <person name="Tu H."/>
            <person name="Huang E."/>
            <person name="Barry K."/>
            <person name="Lindquist E."/>
            <person name="Shapiro H."/>
            <person name="Bruce D."/>
            <person name="Schmutz J."/>
            <person name="Salamov A."/>
            <person name="Fey P."/>
            <person name="Gaudet P."/>
            <person name="Anjard C."/>
            <person name="Babu M.M."/>
            <person name="Basu S."/>
            <person name="Bushmanova Y."/>
            <person name="van der Wel H."/>
            <person name="Katoh-Kurasawa M."/>
            <person name="Dinh C."/>
            <person name="Coutinho P.M."/>
            <person name="Saito T."/>
            <person name="Elias M."/>
            <person name="Schaap P."/>
            <person name="Kay R.R."/>
            <person name="Henrissat B."/>
            <person name="Eichinger L."/>
            <person name="Rivero F."/>
            <person name="Putnam N.H."/>
            <person name="West C.M."/>
            <person name="Loomis W.F."/>
            <person name="Chisholm R.L."/>
            <person name="Shaulsky G."/>
            <person name="Strassmann J.E."/>
            <person name="Queller D.C."/>
            <person name="Kuspa A."/>
            <person name="Grigoriev I.V."/>
        </authorList>
    </citation>
    <scope>NUCLEOTIDE SEQUENCE [LARGE SCALE GENOMIC DNA]</scope>
    <source>
        <strain evidence="5">QSDP1</strain>
    </source>
</reference>
<evidence type="ECO:0000256" key="2">
    <source>
        <dbReference type="SAM" id="MobiDB-lite"/>
    </source>
</evidence>
<keyword evidence="1" id="KW-0175">Coiled coil</keyword>
<accession>F0ZMD3</accession>
<keyword evidence="3" id="KW-1133">Transmembrane helix</keyword>
<dbReference type="Proteomes" id="UP000001064">
    <property type="component" value="Unassembled WGS sequence"/>
</dbReference>
<gene>
    <name evidence="4" type="ORF">DICPUDRAFT_152827</name>
</gene>
<evidence type="ECO:0000256" key="1">
    <source>
        <dbReference type="SAM" id="Coils"/>
    </source>
</evidence>
<feature type="transmembrane region" description="Helical" evidence="3">
    <location>
        <begin position="100"/>
        <end position="120"/>
    </location>
</feature>
<protein>
    <submittedName>
        <fullName evidence="4">Uncharacterized protein</fullName>
    </submittedName>
</protein>
<feature type="compositionally biased region" description="Low complexity" evidence="2">
    <location>
        <begin position="239"/>
        <end position="256"/>
    </location>
</feature>
<feature type="transmembrane region" description="Helical" evidence="3">
    <location>
        <begin position="518"/>
        <end position="536"/>
    </location>
</feature>
<keyword evidence="3" id="KW-0812">Transmembrane</keyword>
<dbReference type="eggNOG" id="ENOG502RHTX">
    <property type="taxonomic scope" value="Eukaryota"/>
</dbReference>
<keyword evidence="5" id="KW-1185">Reference proteome</keyword>
<organism evidence="4 5">
    <name type="scientific">Dictyostelium purpureum</name>
    <name type="common">Slime mold</name>
    <dbReference type="NCBI Taxonomy" id="5786"/>
    <lineage>
        <taxon>Eukaryota</taxon>
        <taxon>Amoebozoa</taxon>
        <taxon>Evosea</taxon>
        <taxon>Eumycetozoa</taxon>
        <taxon>Dictyostelia</taxon>
        <taxon>Dictyosteliales</taxon>
        <taxon>Dictyosteliaceae</taxon>
        <taxon>Dictyostelium</taxon>
    </lineage>
</organism>
<feature type="coiled-coil region" evidence="1">
    <location>
        <begin position="127"/>
        <end position="154"/>
    </location>
</feature>